<dbReference type="Proteomes" id="UP001296969">
    <property type="component" value="Unassembled WGS sequence"/>
</dbReference>
<dbReference type="Pfam" id="PF07963">
    <property type="entry name" value="N_methyl"/>
    <property type="match status" value="1"/>
</dbReference>
<protein>
    <recommendedName>
        <fullName evidence="2">Type II secretion system protein H</fullName>
    </recommendedName>
    <alternativeName>
        <fullName evidence="9">General secretion pathway protein H</fullName>
    </alternativeName>
</protein>
<evidence type="ECO:0000256" key="3">
    <source>
        <dbReference type="ARBA" id="ARBA00022475"/>
    </source>
</evidence>
<keyword evidence="6 10" id="KW-0812">Transmembrane</keyword>
<dbReference type="AlphaFoldDB" id="A0A9D7AF49"/>
<dbReference type="Pfam" id="PF12019">
    <property type="entry name" value="GspH"/>
    <property type="match status" value="1"/>
</dbReference>
<evidence type="ECO:0000256" key="10">
    <source>
        <dbReference type="SAM" id="Phobius"/>
    </source>
</evidence>
<dbReference type="InterPro" id="IPR002416">
    <property type="entry name" value="T2SS_protein-GspH"/>
</dbReference>
<name>A0A9D7AF49_9GAMM</name>
<dbReference type="PROSITE" id="PS00409">
    <property type="entry name" value="PROKAR_NTER_METHYL"/>
    <property type="match status" value="1"/>
</dbReference>
<feature type="transmembrane region" description="Helical" evidence="10">
    <location>
        <begin position="12"/>
        <end position="32"/>
    </location>
</feature>
<dbReference type="InterPro" id="IPR022346">
    <property type="entry name" value="T2SS_GspH"/>
</dbReference>
<evidence type="ECO:0000313" key="14">
    <source>
        <dbReference type="Proteomes" id="UP000807542"/>
    </source>
</evidence>
<gene>
    <name evidence="13" type="primary">gspH</name>
    <name evidence="13" type="ORF">I2492_00690</name>
    <name evidence="12" type="ORF">I2493_00690</name>
</gene>
<reference evidence="13 15" key="1">
    <citation type="submission" date="2020-11" db="EMBL/GenBank/DDBJ databases">
        <title>Insectihabitans protaetiae gen. nov. sp. nov. and Insectihabitans allomyrinae sp. nov., isolated from larvae of Protaetia brevitarsis seulensis and Allomyrina dichotoma, respectively.</title>
        <authorList>
            <person name="Lee S.D."/>
            <person name="Byeon Y.-S."/>
            <person name="Kim S.-M."/>
            <person name="Yang H.L."/>
            <person name="Kim I.S."/>
        </authorList>
    </citation>
    <scope>NUCLEOTIDE SEQUENCE</scope>
    <source>
        <strain evidence="13">CWB-B4</strain>
        <strain evidence="12 15">CWB-B43</strain>
    </source>
</reference>
<dbReference type="EMBL" id="JADRCQ010000001">
    <property type="protein sequence ID" value="MBK5071532.1"/>
    <property type="molecule type" value="Genomic_DNA"/>
</dbReference>
<keyword evidence="8 10" id="KW-0472">Membrane</keyword>
<comment type="subcellular location">
    <subcellularLocation>
        <location evidence="1">Cell inner membrane</location>
        <topology evidence="1">Single-pass membrane protein</topology>
    </subcellularLocation>
</comment>
<dbReference type="RefSeq" id="WP_228396883.1">
    <property type="nucleotide sequence ID" value="NZ_JADRCP010000001.1"/>
</dbReference>
<organism evidence="13 14">
    <name type="scientific">Limnobaculum xujianqingii</name>
    <dbReference type="NCBI Taxonomy" id="2738837"/>
    <lineage>
        <taxon>Bacteria</taxon>
        <taxon>Pseudomonadati</taxon>
        <taxon>Pseudomonadota</taxon>
        <taxon>Gammaproteobacteria</taxon>
        <taxon>Enterobacterales</taxon>
        <taxon>Budviciaceae</taxon>
        <taxon>Limnobaculum</taxon>
    </lineage>
</organism>
<evidence type="ECO:0000256" key="5">
    <source>
        <dbReference type="ARBA" id="ARBA00022519"/>
    </source>
</evidence>
<dbReference type="NCBIfam" id="TIGR01708">
    <property type="entry name" value="typeII_sec_gspH"/>
    <property type="match status" value="1"/>
</dbReference>
<dbReference type="EMBL" id="JADRCP010000001">
    <property type="protein sequence ID" value="MBK5174841.1"/>
    <property type="molecule type" value="Genomic_DNA"/>
</dbReference>
<evidence type="ECO:0000256" key="2">
    <source>
        <dbReference type="ARBA" id="ARBA00021549"/>
    </source>
</evidence>
<evidence type="ECO:0000313" key="13">
    <source>
        <dbReference type="EMBL" id="MBK5174841.1"/>
    </source>
</evidence>
<accession>A0A9D7AF49</accession>
<evidence type="ECO:0000256" key="9">
    <source>
        <dbReference type="ARBA" id="ARBA00030775"/>
    </source>
</evidence>
<evidence type="ECO:0000313" key="15">
    <source>
        <dbReference type="Proteomes" id="UP001296969"/>
    </source>
</evidence>
<dbReference type="Gene3D" id="3.55.40.10">
    <property type="entry name" value="minor pseudopilin epsh domain"/>
    <property type="match status" value="1"/>
</dbReference>
<proteinExistence type="predicted"/>
<evidence type="ECO:0000313" key="12">
    <source>
        <dbReference type="EMBL" id="MBK5071532.1"/>
    </source>
</evidence>
<dbReference type="GO" id="GO:0015627">
    <property type="term" value="C:type II protein secretion system complex"/>
    <property type="evidence" value="ECO:0007669"/>
    <property type="project" value="InterPro"/>
</dbReference>
<dbReference type="InterPro" id="IPR012902">
    <property type="entry name" value="N_methyl_site"/>
</dbReference>
<dbReference type="GO" id="GO:0015628">
    <property type="term" value="P:protein secretion by the type II secretion system"/>
    <property type="evidence" value="ECO:0007669"/>
    <property type="project" value="InterPro"/>
</dbReference>
<evidence type="ECO:0000256" key="8">
    <source>
        <dbReference type="ARBA" id="ARBA00023136"/>
    </source>
</evidence>
<comment type="caution">
    <text evidence="13">The sequence shown here is derived from an EMBL/GenBank/DDBJ whole genome shotgun (WGS) entry which is preliminary data.</text>
</comment>
<evidence type="ECO:0000256" key="1">
    <source>
        <dbReference type="ARBA" id="ARBA00004377"/>
    </source>
</evidence>
<evidence type="ECO:0000256" key="4">
    <source>
        <dbReference type="ARBA" id="ARBA00022481"/>
    </source>
</evidence>
<sequence length="181" mass="19798">MSSQRTRGFTLLEVMLTLVIFAISATIVVMTLPSKSGPGVFGEQFKTLVDYGSSKAVMEGSIVGLTLTYQEYQLMILKGNGEGAQDSLQWQPLVAGRITTKGEFPEDLRVTIEPQKMALSLNDPPQIIFLPDGEISLFRLTFEGEDRKDVYSVVSQGASPVEVVNGYGNEAKEAKDEKEAQ</sequence>
<keyword evidence="3" id="KW-1003">Cell membrane</keyword>
<evidence type="ECO:0000259" key="11">
    <source>
        <dbReference type="Pfam" id="PF12019"/>
    </source>
</evidence>
<keyword evidence="4" id="KW-0488">Methylation</keyword>
<dbReference type="PRINTS" id="PR00885">
    <property type="entry name" value="BCTERIALGSPH"/>
</dbReference>
<keyword evidence="5" id="KW-0997">Cell inner membrane</keyword>
<evidence type="ECO:0000256" key="6">
    <source>
        <dbReference type="ARBA" id="ARBA00022692"/>
    </source>
</evidence>
<dbReference type="InterPro" id="IPR049875">
    <property type="entry name" value="TypeII_GspH"/>
</dbReference>
<feature type="domain" description="General secretion pathway GspH" evidence="11">
    <location>
        <begin position="43"/>
        <end position="148"/>
    </location>
</feature>
<keyword evidence="7 10" id="KW-1133">Transmembrane helix</keyword>
<dbReference type="GO" id="GO:0005886">
    <property type="term" value="C:plasma membrane"/>
    <property type="evidence" value="ECO:0007669"/>
    <property type="project" value="UniProtKB-SubCell"/>
</dbReference>
<dbReference type="NCBIfam" id="TIGR02532">
    <property type="entry name" value="IV_pilin_GFxxxE"/>
    <property type="match status" value="1"/>
</dbReference>
<evidence type="ECO:0000256" key="7">
    <source>
        <dbReference type="ARBA" id="ARBA00022989"/>
    </source>
</evidence>
<dbReference type="Proteomes" id="UP000807542">
    <property type="component" value="Unassembled WGS sequence"/>
</dbReference>
<keyword evidence="15" id="KW-1185">Reference proteome</keyword>